<dbReference type="Gene3D" id="3.40.50.1820">
    <property type="entry name" value="alpha/beta hydrolase"/>
    <property type="match status" value="1"/>
</dbReference>
<keyword evidence="2" id="KW-1185">Reference proteome</keyword>
<gene>
    <name evidence="1" type="ORF">J8TS2_29050</name>
</gene>
<evidence type="ECO:0000313" key="2">
    <source>
        <dbReference type="Proteomes" id="UP000679950"/>
    </source>
</evidence>
<evidence type="ECO:0008006" key="3">
    <source>
        <dbReference type="Google" id="ProtNLM"/>
    </source>
</evidence>
<sequence length="340" mass="38282">MWSADLYLDRLYKETVAVQPNRYDNSWKQELKEKFANALGDFASNSEEQKATQLEKVDMGEYIRYRIELTTIPPLKMPIYILIPKNQTLPLPTVLAIHGHGYGHKELVGLHPDGSPRSKSSYHEDFAIELVQKGFAVVAPELIGFGDRKLQEDQGKGKPGDNSCYRLASQLLLYGKTLAGLRVHECIKVIDYLETQEEFDSSKIGCMGISGGGLVTAFTSILDERIKATVISGYTNTFAGSIIDRRHCLDNYIPNILHIAEMPELIGLIAPRALFIEAGKEDHLFPLEHVQIALRQLQEIYQAFNAESLLASHFFDGGHEICGERSYNWLVEQLKIRGDE</sequence>
<dbReference type="InterPro" id="IPR050261">
    <property type="entry name" value="FrsA_esterase"/>
</dbReference>
<dbReference type="Pfam" id="PF12715">
    <property type="entry name" value="Abhydrolase_7"/>
    <property type="match status" value="1"/>
</dbReference>
<reference evidence="1 2" key="1">
    <citation type="submission" date="2021-03" db="EMBL/GenBank/DDBJ databases">
        <title>Antimicrobial resistance genes in bacteria isolated from Japanese honey, and their potential for conferring macrolide and lincosamide resistance in the American foulbrood pathogen Paenibacillus larvae.</title>
        <authorList>
            <person name="Okamoto M."/>
            <person name="Kumagai M."/>
            <person name="Kanamori H."/>
            <person name="Takamatsu D."/>
        </authorList>
    </citation>
    <scope>NUCLEOTIDE SEQUENCE [LARGE SCALE GENOMIC DNA]</scope>
    <source>
        <strain evidence="1 2">J8TS2</strain>
    </source>
</reference>
<comment type="caution">
    <text evidence="1">The sequence shown here is derived from an EMBL/GenBank/DDBJ whole genome shotgun (WGS) entry which is preliminary data.</text>
</comment>
<dbReference type="SUPFAM" id="SSF53474">
    <property type="entry name" value="alpha/beta-Hydrolases"/>
    <property type="match status" value="1"/>
</dbReference>
<dbReference type="PANTHER" id="PTHR22946:SF8">
    <property type="entry name" value="ACETYL XYLAN ESTERASE DOMAIN-CONTAINING PROTEIN"/>
    <property type="match status" value="1"/>
</dbReference>
<dbReference type="PANTHER" id="PTHR22946">
    <property type="entry name" value="DIENELACTONE HYDROLASE DOMAIN-CONTAINING PROTEIN-RELATED"/>
    <property type="match status" value="1"/>
</dbReference>
<organism evidence="1 2">
    <name type="scientific">Lederbergia ruris</name>
    <dbReference type="NCBI Taxonomy" id="217495"/>
    <lineage>
        <taxon>Bacteria</taxon>
        <taxon>Bacillati</taxon>
        <taxon>Bacillota</taxon>
        <taxon>Bacilli</taxon>
        <taxon>Bacillales</taxon>
        <taxon>Bacillaceae</taxon>
        <taxon>Lederbergia</taxon>
    </lineage>
</organism>
<name>A0ABQ4KM83_9BACI</name>
<evidence type="ECO:0000313" key="1">
    <source>
        <dbReference type="EMBL" id="GIN58586.1"/>
    </source>
</evidence>
<dbReference type="InterPro" id="IPR025890">
    <property type="entry name" value="Abhydrolase_bac"/>
</dbReference>
<dbReference type="RefSeq" id="WP_212966743.1">
    <property type="nucleotide sequence ID" value="NZ_BORB01000026.1"/>
</dbReference>
<dbReference type="Proteomes" id="UP000679950">
    <property type="component" value="Unassembled WGS sequence"/>
</dbReference>
<protein>
    <recommendedName>
        <fullName evidence="3">Dienelactone hydrolase</fullName>
    </recommendedName>
</protein>
<proteinExistence type="predicted"/>
<dbReference type="EMBL" id="BORB01000026">
    <property type="protein sequence ID" value="GIN58586.1"/>
    <property type="molecule type" value="Genomic_DNA"/>
</dbReference>
<accession>A0ABQ4KM83</accession>
<dbReference type="InterPro" id="IPR029058">
    <property type="entry name" value="AB_hydrolase_fold"/>
</dbReference>